<dbReference type="InterPro" id="IPR052157">
    <property type="entry name" value="BCAA_transport_permease"/>
</dbReference>
<evidence type="ECO:0000256" key="8">
    <source>
        <dbReference type="ARBA" id="ARBA00022989"/>
    </source>
</evidence>
<dbReference type="GO" id="GO:0005886">
    <property type="term" value="C:plasma membrane"/>
    <property type="evidence" value="ECO:0007669"/>
    <property type="project" value="UniProtKB-SubCell"/>
</dbReference>
<keyword evidence="7" id="KW-0029">Amino-acid transport</keyword>
<dbReference type="PANTHER" id="PTHR11795:SF447">
    <property type="entry name" value="ABC TRANSPORTER PERMEASE PROTEIN"/>
    <property type="match status" value="1"/>
</dbReference>
<organism evidence="13 14">
    <name type="scientific">Beauveria bassiana D1-5</name>
    <dbReference type="NCBI Taxonomy" id="1245745"/>
    <lineage>
        <taxon>Eukaryota</taxon>
        <taxon>Fungi</taxon>
        <taxon>Dikarya</taxon>
        <taxon>Ascomycota</taxon>
        <taxon>Pezizomycotina</taxon>
        <taxon>Sordariomycetes</taxon>
        <taxon>Hypocreomycetidae</taxon>
        <taxon>Hypocreales</taxon>
        <taxon>Cordycipitaceae</taxon>
        <taxon>Beauveria</taxon>
    </lineage>
</organism>
<keyword evidence="4 11" id="KW-0812">Transmembrane</keyword>
<dbReference type="InterPro" id="IPR017779">
    <property type="entry name" value="ABC_UrtB_bac"/>
</dbReference>
<evidence type="ECO:0000256" key="9">
    <source>
        <dbReference type="ARBA" id="ARBA00023136"/>
    </source>
</evidence>
<dbReference type="GO" id="GO:0005524">
    <property type="term" value="F:ATP binding"/>
    <property type="evidence" value="ECO:0007669"/>
    <property type="project" value="UniProtKB-KW"/>
</dbReference>
<feature type="transmembrane region" description="Helical" evidence="11">
    <location>
        <begin position="276"/>
        <end position="295"/>
    </location>
</feature>
<gene>
    <name evidence="13" type="ORF">BBAD15_g940</name>
</gene>
<evidence type="ECO:0000256" key="2">
    <source>
        <dbReference type="ARBA" id="ARBA00022448"/>
    </source>
</evidence>
<reference evidence="13 14" key="1">
    <citation type="submission" date="2012-10" db="EMBL/GenBank/DDBJ databases">
        <title>Genome sequencing and analysis of entomopathogenic fungi Beauveria bassiana D1-5.</title>
        <authorList>
            <person name="Li Q."/>
            <person name="Wang L."/>
            <person name="Zhang Z."/>
            <person name="Wang Q."/>
            <person name="Ren J."/>
            <person name="Wang M."/>
            <person name="Xu W."/>
            <person name="Wang J."/>
            <person name="Lu Y."/>
            <person name="Du Q."/>
            <person name="Sun Z."/>
        </authorList>
    </citation>
    <scope>NUCLEOTIDE SEQUENCE [LARGE SCALE GENOMIC DNA]</scope>
    <source>
        <strain evidence="13 14">D1-5</strain>
    </source>
</reference>
<keyword evidence="8 11" id="KW-1133">Transmembrane helix</keyword>
<evidence type="ECO:0000256" key="7">
    <source>
        <dbReference type="ARBA" id="ARBA00022970"/>
    </source>
</evidence>
<dbReference type="InterPro" id="IPR027417">
    <property type="entry name" value="P-loop_NTPase"/>
</dbReference>
<dbReference type="GO" id="GO:0006865">
    <property type="term" value="P:amino acid transport"/>
    <property type="evidence" value="ECO:0007669"/>
    <property type="project" value="UniProtKB-KW"/>
</dbReference>
<dbReference type="GO" id="GO:0016887">
    <property type="term" value="F:ATP hydrolysis activity"/>
    <property type="evidence" value="ECO:0007669"/>
    <property type="project" value="InterPro"/>
</dbReference>
<evidence type="ECO:0000256" key="11">
    <source>
        <dbReference type="SAM" id="Phobius"/>
    </source>
</evidence>
<dbReference type="Pfam" id="PF12399">
    <property type="entry name" value="BCA_ABC_TP_C"/>
    <property type="match status" value="1"/>
</dbReference>
<name>A0A0A2WJW3_BEABA</name>
<keyword evidence="5" id="KW-0547">Nucleotide-binding</keyword>
<dbReference type="FunFam" id="3.40.50.300:FF:000421">
    <property type="entry name" value="Branched-chain amino acid ABC transporter ATP-binding protein"/>
    <property type="match status" value="1"/>
</dbReference>
<protein>
    <submittedName>
        <fullName evidence="13">High-affinity branched-chain amino acid transport ATP-binding protein LivG</fullName>
    </submittedName>
</protein>
<feature type="transmembrane region" description="Helical" evidence="11">
    <location>
        <begin position="468"/>
        <end position="491"/>
    </location>
</feature>
<evidence type="ECO:0000256" key="6">
    <source>
        <dbReference type="ARBA" id="ARBA00022840"/>
    </source>
</evidence>
<dbReference type="InterPro" id="IPR001851">
    <property type="entry name" value="ABC_transp_permease"/>
</dbReference>
<feature type="transmembrane region" description="Helical" evidence="11">
    <location>
        <begin position="597"/>
        <end position="615"/>
    </location>
</feature>
<dbReference type="InterPro" id="IPR003439">
    <property type="entry name" value="ABC_transporter-like_ATP-bd"/>
</dbReference>
<dbReference type="Gene3D" id="3.40.50.300">
    <property type="entry name" value="P-loop containing nucleotide triphosphate hydrolases"/>
    <property type="match status" value="1"/>
</dbReference>
<dbReference type="GO" id="GO:0015658">
    <property type="term" value="F:branched-chain amino acid transmembrane transporter activity"/>
    <property type="evidence" value="ECO:0007669"/>
    <property type="project" value="InterPro"/>
</dbReference>
<evidence type="ECO:0000256" key="3">
    <source>
        <dbReference type="ARBA" id="ARBA00022475"/>
    </source>
</evidence>
<dbReference type="InterPro" id="IPR017781">
    <property type="entry name" value="ABC_transptr_urea_ATP-bd_UrtD"/>
</dbReference>
<feature type="transmembrane region" description="Helical" evidence="11">
    <location>
        <begin position="175"/>
        <end position="197"/>
    </location>
</feature>
<dbReference type="InterPro" id="IPR032823">
    <property type="entry name" value="BCA_ABC_TP_C"/>
</dbReference>
<keyword evidence="3" id="KW-1003">Cell membrane</keyword>
<dbReference type="CDD" id="cd03219">
    <property type="entry name" value="ABC_Mj1267_LivG_branched"/>
    <property type="match status" value="1"/>
</dbReference>
<evidence type="ECO:0000259" key="12">
    <source>
        <dbReference type="PROSITE" id="PS50893"/>
    </source>
</evidence>
<evidence type="ECO:0000313" key="14">
    <source>
        <dbReference type="Proteomes" id="UP000030106"/>
    </source>
</evidence>
<dbReference type="EMBL" id="ANFO01000044">
    <property type="protein sequence ID" value="KGQ13404.1"/>
    <property type="molecule type" value="Genomic_DNA"/>
</dbReference>
<evidence type="ECO:0000256" key="1">
    <source>
        <dbReference type="ARBA" id="ARBA00004651"/>
    </source>
</evidence>
<evidence type="ECO:0000256" key="10">
    <source>
        <dbReference type="ARBA" id="ARBA00037998"/>
    </source>
</evidence>
<dbReference type="NCBIfam" id="TIGR03411">
    <property type="entry name" value="urea_trans_UrtD"/>
    <property type="match status" value="1"/>
</dbReference>
<comment type="subcellular location">
    <subcellularLocation>
        <location evidence="1">Cell membrane</location>
        <topology evidence="1">Multi-pass membrane protein</topology>
    </subcellularLocation>
</comment>
<feature type="transmembrane region" description="Helical" evidence="11">
    <location>
        <begin position="84"/>
        <end position="111"/>
    </location>
</feature>
<accession>A0A0A2WJW3</accession>
<evidence type="ECO:0000256" key="4">
    <source>
        <dbReference type="ARBA" id="ARBA00022692"/>
    </source>
</evidence>
<dbReference type="PROSITE" id="PS50893">
    <property type="entry name" value="ABC_TRANSPORTER_2"/>
    <property type="match status" value="1"/>
</dbReference>
<evidence type="ECO:0000313" key="13">
    <source>
        <dbReference type="EMBL" id="KGQ13404.1"/>
    </source>
</evidence>
<dbReference type="HOGENOM" id="CLU_318843_0_0_1"/>
<feature type="transmembrane region" description="Helical" evidence="11">
    <location>
        <begin position="142"/>
        <end position="163"/>
    </location>
</feature>
<dbReference type="CDD" id="cd06582">
    <property type="entry name" value="TM_PBP1_LivH_like"/>
    <property type="match status" value="1"/>
</dbReference>
<sequence>MPRRSCCPFYNSGLAPKKSKAPQTAVRLDAVRLLGKSTDPDTEALLKPLTDASAEPDANVRQAATDGLRQIERRQMLGDILGQAFMGLSLGSILLLAALGLAITYGLLGVINMAHGEMLMLGAYSAWGVQTAFQQFAPAWLALYPLVALPVAFAITAGIGMALERTIIRHLYGRPLETLLATWGISLMLIQVVRMLFGAQNVEVANPAWLSGGLQVLPNLILPWNRLVVLGFVLLVLLFTWLLLNKTRLGMNVRAVTQNRAMAACCGVSTGRVDMLAFGLGSGIAGLGGVALSQLGNVGPELGQGYIIDSFLVVVLGGVGQLAGSVAAAFGLGIFNKILEPQIGAVLGKILILGGSLTDEHAADFNARAQSAAPDFACGDIAGCFAADAAVPDAVAGQQSAQPVNLHPDAAWQDPLLRHRRGGAGSGLGLCRFTFPRAWPAAGDGLPGFMSFLSWSELPWYWWGTQHFAWALLLAMAIPGLLAFVFGYFAFRSKIKGVYFSIMTQALTWAGMLLFFRNETGFGGNNGFTGFTTLLGMPVTAVGTRIGLFIATVLLLVASIGLGFWLARSKFGRVLTAVRDAENRLTYCGYDPRGFKLLVWTLSAALCGLAGALYVPQVGIINPGEMSPTNSIEAAIWVALGGRGTLIGPPAESLFTRQYPTDRFREQTDPVLALENINVNFDGFQALTNLSLNIGVGELRCVIGPNGAGKTTLMDVITGKTKPQSGKAFYDQSIDLMRLEPIEIARRGIGRKFQKPTVFEALTVFENLEIAQKNEKSVWASLRAKLSGEQRDRIDDMLVTLRLAGDRHRRAGLLSHGQKQFLEIGMLLVQEPHLLLLDEPAAGMTDAETEYTAELFRSLAGKHSLMVVEHDMGFVETIADHVTVLHQGQVLAEGSLREVQANEQVIEVYLGR</sequence>
<dbReference type="InterPro" id="IPR043428">
    <property type="entry name" value="LivM-like"/>
</dbReference>
<feature type="transmembrane region" description="Helical" evidence="11">
    <location>
        <begin position="438"/>
        <end position="456"/>
    </location>
</feature>
<dbReference type="AlphaFoldDB" id="A0A0A2WJW3"/>
<dbReference type="CDD" id="cd06581">
    <property type="entry name" value="TM_PBP1_LivM_like"/>
    <property type="match status" value="1"/>
</dbReference>
<comment type="caution">
    <text evidence="13">The sequence shown here is derived from an EMBL/GenBank/DDBJ whole genome shotgun (WGS) entry which is preliminary data.</text>
</comment>
<dbReference type="NCBIfam" id="TIGR03409">
    <property type="entry name" value="urea_trans_UrtB"/>
    <property type="match status" value="1"/>
</dbReference>
<feature type="transmembrane region" description="Helical" evidence="11">
    <location>
        <begin position="224"/>
        <end position="244"/>
    </location>
</feature>
<dbReference type="Pfam" id="PF00005">
    <property type="entry name" value="ABC_tran"/>
    <property type="match status" value="1"/>
</dbReference>
<dbReference type="PANTHER" id="PTHR11795">
    <property type="entry name" value="BRANCHED-CHAIN AMINO ACID TRANSPORT SYSTEM PERMEASE PROTEIN LIVH"/>
    <property type="match status" value="1"/>
</dbReference>
<keyword evidence="9 11" id="KW-0472">Membrane</keyword>
<comment type="similarity">
    <text evidence="10">Belongs to the binding-protein-dependent transport system permease family. LivHM subfamily.</text>
</comment>
<proteinExistence type="inferred from homology"/>
<feature type="transmembrane region" description="Helical" evidence="11">
    <location>
        <begin position="546"/>
        <end position="567"/>
    </location>
</feature>
<evidence type="ECO:0000256" key="5">
    <source>
        <dbReference type="ARBA" id="ARBA00022741"/>
    </source>
</evidence>
<dbReference type="Pfam" id="PF02653">
    <property type="entry name" value="BPD_transp_2"/>
    <property type="match status" value="2"/>
</dbReference>
<feature type="transmembrane region" description="Helical" evidence="11">
    <location>
        <begin position="498"/>
        <end position="516"/>
    </location>
</feature>
<feature type="transmembrane region" description="Helical" evidence="11">
    <location>
        <begin position="307"/>
        <end position="335"/>
    </location>
</feature>
<keyword evidence="2" id="KW-0813">Transport</keyword>
<dbReference type="Proteomes" id="UP000030106">
    <property type="component" value="Unassembled WGS sequence"/>
</dbReference>
<feature type="domain" description="ABC transporter" evidence="12">
    <location>
        <begin position="672"/>
        <end position="912"/>
    </location>
</feature>
<dbReference type="STRING" id="1245745.A0A0A2WJW3"/>
<dbReference type="SUPFAM" id="SSF52540">
    <property type="entry name" value="P-loop containing nucleoside triphosphate hydrolases"/>
    <property type="match status" value="1"/>
</dbReference>
<keyword evidence="6 13" id="KW-0067">ATP-binding</keyword>